<evidence type="ECO:0000313" key="5">
    <source>
        <dbReference type="EMBL" id="RRB17731.1"/>
    </source>
</evidence>
<keyword evidence="1" id="KW-0378">Hydrolase</keyword>
<dbReference type="Pfam" id="PF10438">
    <property type="entry name" value="Cyc-maltodext_C"/>
    <property type="match status" value="1"/>
</dbReference>
<reference evidence="5 6" key="1">
    <citation type="submission" date="2018-11" db="EMBL/GenBank/DDBJ databases">
        <authorList>
            <person name="Zhou Z."/>
            <person name="Wang G."/>
        </authorList>
    </citation>
    <scope>NUCLEOTIDE SEQUENCE [LARGE SCALE GENOMIC DNA]</scope>
    <source>
        <strain evidence="5 6">KCTC42998</strain>
    </source>
</reference>
<dbReference type="InterPro" id="IPR019492">
    <property type="entry name" value="Cyclo-malto-dextrinase_C"/>
</dbReference>
<dbReference type="SUPFAM" id="SSF51445">
    <property type="entry name" value="(Trans)glycosidases"/>
    <property type="match status" value="1"/>
</dbReference>
<feature type="domain" description="Glycosyl hydrolase family 13 catalytic" evidence="4">
    <location>
        <begin position="130"/>
        <end position="536"/>
    </location>
</feature>
<dbReference type="OrthoDB" id="9806009at2"/>
<evidence type="ECO:0000313" key="6">
    <source>
        <dbReference type="Proteomes" id="UP000274271"/>
    </source>
</evidence>
<keyword evidence="2" id="KW-0326">Glycosidase</keyword>
<dbReference type="InterPro" id="IPR015171">
    <property type="entry name" value="Cyc-maltodext_N"/>
</dbReference>
<dbReference type="InterPro" id="IPR006047">
    <property type="entry name" value="GH13_cat_dom"/>
</dbReference>
<dbReference type="Gene3D" id="2.60.40.1180">
    <property type="entry name" value="Golgi alpha-mannosidase II"/>
    <property type="match status" value="1"/>
</dbReference>
<evidence type="ECO:0000259" key="4">
    <source>
        <dbReference type="SMART" id="SM00642"/>
    </source>
</evidence>
<dbReference type="Pfam" id="PF09087">
    <property type="entry name" value="Cyc-maltodext_N"/>
    <property type="match status" value="1"/>
</dbReference>
<keyword evidence="3" id="KW-0732">Signal</keyword>
<dbReference type="InterPro" id="IPR013783">
    <property type="entry name" value="Ig-like_fold"/>
</dbReference>
<evidence type="ECO:0000256" key="3">
    <source>
        <dbReference type="SAM" id="SignalP"/>
    </source>
</evidence>
<dbReference type="Gene3D" id="3.20.20.80">
    <property type="entry name" value="Glycosidases"/>
    <property type="match status" value="1"/>
</dbReference>
<dbReference type="EMBL" id="RQJP01000001">
    <property type="protein sequence ID" value="RRB17731.1"/>
    <property type="molecule type" value="Genomic_DNA"/>
</dbReference>
<dbReference type="Gene3D" id="2.60.40.10">
    <property type="entry name" value="Immunoglobulins"/>
    <property type="match status" value="1"/>
</dbReference>
<dbReference type="GO" id="GO:0016798">
    <property type="term" value="F:hydrolase activity, acting on glycosyl bonds"/>
    <property type="evidence" value="ECO:0007669"/>
    <property type="project" value="UniProtKB-KW"/>
</dbReference>
<comment type="caution">
    <text evidence="5">The sequence shown here is derived from an EMBL/GenBank/DDBJ whole genome shotgun (WGS) entry which is preliminary data.</text>
</comment>
<sequence>MKRTFYLLFLLLPFLLGETRAQTAAIQRVDPTNWWVGLKNPNLQLLVYGPKAGSMTYSIAYPGVKLISAHKAENPDFVFLDLTISATAKPGSFRIIGKNGSTTVSHRYELKPRTPGPKGQGVSSADFIYLIMPDRFANGDPTNDAFPDMLDTKADRSIPHIRHGGDLQGVMDHLDYLQELGVTALWMTPVLVNDESLKKEAPDRMQAGYHGYHFTDHYQIDKRFGGNEGYRKLATVLHQRGLKLVQDAVYNHVSDDHWLYKNQPFKDWFNQWPSYTGSSHKEQALYDPYASATDRKVLLDGWFTPFLPDLNLRNPFLATYLIQHAIWCTELFSLDAWRVDTYKYNDLNFLNRCNQALLTEYPKLHIFGEAWVGNPVAQAFFVKNKIDQPFKSNQPGGLDFVLYDATNAALKEEFGWDSGVNRLYQALTTDALYADPQKLVTFLENHDTDRFLSVIGDDYANYKMGVTWLLTTRGIPSWYYGTEVLMKNTKNPSDAEVRRDFPGGFPGDKENKFTEAGRNKAENDAFNFVKKLANYRKITPALYAGKLMHYVPQYGTYVYFRYDKAKTVLVATNSTNQEIGLETARFAERMAGFSKARNILTDETITDLSRLKIPAKTAVVLELGH</sequence>
<dbReference type="PANTHER" id="PTHR10357:SF210">
    <property type="entry name" value="MALTODEXTRIN GLUCOSIDASE"/>
    <property type="match status" value="1"/>
</dbReference>
<dbReference type="InterPro" id="IPR013780">
    <property type="entry name" value="Glyco_hydro_b"/>
</dbReference>
<evidence type="ECO:0000256" key="1">
    <source>
        <dbReference type="ARBA" id="ARBA00022801"/>
    </source>
</evidence>
<dbReference type="SUPFAM" id="SSF51011">
    <property type="entry name" value="Glycosyl hydrolase domain"/>
    <property type="match status" value="1"/>
</dbReference>
<feature type="signal peptide" evidence="3">
    <location>
        <begin position="1"/>
        <end position="21"/>
    </location>
</feature>
<accession>A0A3P1CWK8</accession>
<protein>
    <submittedName>
        <fullName evidence="5">Alpha-amylase</fullName>
    </submittedName>
</protein>
<dbReference type="Pfam" id="PF00128">
    <property type="entry name" value="Alpha-amylase"/>
    <property type="match status" value="1"/>
</dbReference>
<dbReference type="AlphaFoldDB" id="A0A3P1CWK8"/>
<dbReference type="PANTHER" id="PTHR10357">
    <property type="entry name" value="ALPHA-AMYLASE FAMILY MEMBER"/>
    <property type="match status" value="1"/>
</dbReference>
<dbReference type="RefSeq" id="WP_124904629.1">
    <property type="nucleotide sequence ID" value="NZ_RQJP01000001.1"/>
</dbReference>
<dbReference type="SUPFAM" id="SSF81296">
    <property type="entry name" value="E set domains"/>
    <property type="match status" value="1"/>
</dbReference>
<name>A0A3P1CWK8_9BACT</name>
<feature type="chain" id="PRO_5018136719" evidence="3">
    <location>
        <begin position="22"/>
        <end position="625"/>
    </location>
</feature>
<dbReference type="Proteomes" id="UP000274271">
    <property type="component" value="Unassembled WGS sequence"/>
</dbReference>
<dbReference type="CDD" id="cd11340">
    <property type="entry name" value="AmyAc_bac_CMD_like_3"/>
    <property type="match status" value="1"/>
</dbReference>
<dbReference type="SMART" id="SM00642">
    <property type="entry name" value="Aamy"/>
    <property type="match status" value="1"/>
</dbReference>
<gene>
    <name evidence="5" type="ORF">EHT87_05475</name>
</gene>
<dbReference type="InterPro" id="IPR017853">
    <property type="entry name" value="GH"/>
</dbReference>
<keyword evidence="6" id="KW-1185">Reference proteome</keyword>
<proteinExistence type="predicted"/>
<dbReference type="InterPro" id="IPR014756">
    <property type="entry name" value="Ig_E-set"/>
</dbReference>
<dbReference type="GO" id="GO:0005975">
    <property type="term" value="P:carbohydrate metabolic process"/>
    <property type="evidence" value="ECO:0007669"/>
    <property type="project" value="InterPro"/>
</dbReference>
<evidence type="ECO:0000256" key="2">
    <source>
        <dbReference type="ARBA" id="ARBA00023295"/>
    </source>
</evidence>
<organism evidence="5 6">
    <name type="scientific">Larkinella knui</name>
    <dbReference type="NCBI Taxonomy" id="2025310"/>
    <lineage>
        <taxon>Bacteria</taxon>
        <taxon>Pseudomonadati</taxon>
        <taxon>Bacteroidota</taxon>
        <taxon>Cytophagia</taxon>
        <taxon>Cytophagales</taxon>
        <taxon>Spirosomataceae</taxon>
        <taxon>Larkinella</taxon>
    </lineage>
</organism>